<evidence type="ECO:0000313" key="2">
    <source>
        <dbReference type="EMBL" id="EEF37561.1"/>
    </source>
</evidence>
<protein>
    <recommendedName>
        <fullName evidence="4">RNase H type-1 domain-containing protein</fullName>
    </recommendedName>
</protein>
<dbReference type="AlphaFoldDB" id="B9SFS2"/>
<evidence type="ECO:0000313" key="3">
    <source>
        <dbReference type="Proteomes" id="UP000008311"/>
    </source>
</evidence>
<keyword evidence="3" id="KW-1185">Reference proteome</keyword>
<dbReference type="EMBL" id="EQ973946">
    <property type="protein sequence ID" value="EEF37561.1"/>
    <property type="molecule type" value="Genomic_DNA"/>
</dbReference>
<keyword evidence="1" id="KW-0732">Signal</keyword>
<feature type="signal peptide" evidence="1">
    <location>
        <begin position="1"/>
        <end position="19"/>
    </location>
</feature>
<name>B9SFS2_RICCO</name>
<organism evidence="2 3">
    <name type="scientific">Ricinus communis</name>
    <name type="common">Castor bean</name>
    <dbReference type="NCBI Taxonomy" id="3988"/>
    <lineage>
        <taxon>Eukaryota</taxon>
        <taxon>Viridiplantae</taxon>
        <taxon>Streptophyta</taxon>
        <taxon>Embryophyta</taxon>
        <taxon>Tracheophyta</taxon>
        <taxon>Spermatophyta</taxon>
        <taxon>Magnoliopsida</taxon>
        <taxon>eudicotyledons</taxon>
        <taxon>Gunneridae</taxon>
        <taxon>Pentapetalae</taxon>
        <taxon>rosids</taxon>
        <taxon>fabids</taxon>
        <taxon>Malpighiales</taxon>
        <taxon>Euphorbiaceae</taxon>
        <taxon>Acalyphoideae</taxon>
        <taxon>Acalypheae</taxon>
        <taxon>Ricinus</taxon>
    </lineage>
</organism>
<evidence type="ECO:0000256" key="1">
    <source>
        <dbReference type="SAM" id="SignalP"/>
    </source>
</evidence>
<dbReference type="Proteomes" id="UP000008311">
    <property type="component" value="Unassembled WGS sequence"/>
</dbReference>
<reference evidence="3" key="1">
    <citation type="journal article" date="2010" name="Nat. Biotechnol.">
        <title>Draft genome sequence of the oilseed species Ricinus communis.</title>
        <authorList>
            <person name="Chan A.P."/>
            <person name="Crabtree J."/>
            <person name="Zhao Q."/>
            <person name="Lorenzi H."/>
            <person name="Orvis J."/>
            <person name="Puiu D."/>
            <person name="Melake-Berhan A."/>
            <person name="Jones K.M."/>
            <person name="Redman J."/>
            <person name="Chen G."/>
            <person name="Cahoon E.B."/>
            <person name="Gedil M."/>
            <person name="Stanke M."/>
            <person name="Haas B.J."/>
            <person name="Wortman J.R."/>
            <person name="Fraser-Liggett C.M."/>
            <person name="Ravel J."/>
            <person name="Rabinowicz P.D."/>
        </authorList>
    </citation>
    <scope>NUCLEOTIDE SEQUENCE [LARGE SCALE GENOMIC DNA]</scope>
    <source>
        <strain evidence="3">cv. Hale</strain>
    </source>
</reference>
<feature type="chain" id="PRO_5002891399" description="RNase H type-1 domain-containing protein" evidence="1">
    <location>
        <begin position="20"/>
        <end position="135"/>
    </location>
</feature>
<evidence type="ECO:0008006" key="4">
    <source>
        <dbReference type="Google" id="ProtNLM"/>
    </source>
</evidence>
<proteinExistence type="predicted"/>
<dbReference type="InParanoid" id="B9SFS2"/>
<sequence length="135" mass="15424">MADILLNLLTLLLPLRVGKRKIDYGIAFGTRKGLKGFCVFGVAAWRNWNVHNEVVVGLHHEKVPINKNEIWQRVEGIQRIVHFEKNNLKQYSKIEKLLGWIPPPESLFTLNFDGAFSATSRQARASGVIRDYLGR</sequence>
<accession>B9SFS2</accession>
<gene>
    <name evidence="2" type="ORF">RCOM_1226500</name>
</gene>